<reference evidence="1 2" key="1">
    <citation type="submission" date="2014-07" db="EMBL/GenBank/DDBJ databases">
        <title>Unique and conserved regions in Vibrio harveyi and related species in comparison with the shrimp pathogen Vibrio harveyi CAIM 1792.</title>
        <authorList>
            <person name="Espinoza-Valles I."/>
            <person name="Vora G."/>
            <person name="Leekitcharoenphon P."/>
            <person name="Ussery D."/>
            <person name="Hoj L."/>
            <person name="Gomez-Gil B."/>
        </authorList>
    </citation>
    <scope>NUCLEOTIDE SEQUENCE [LARGE SCALE GENOMIC DNA]</scope>
    <source>
        <strain evidence="2">CAIM 1854 / LMG 25443</strain>
    </source>
</reference>
<proteinExistence type="predicted"/>
<accession>A0A0C1ZJT6</accession>
<name>A0A0C1ZJT6_9VIBR</name>
<organism evidence="1 2">
    <name type="scientific">Vibrio owensii CAIM 1854 = LMG 25443</name>
    <dbReference type="NCBI Taxonomy" id="1229493"/>
    <lineage>
        <taxon>Bacteria</taxon>
        <taxon>Pseudomonadati</taxon>
        <taxon>Pseudomonadota</taxon>
        <taxon>Gammaproteobacteria</taxon>
        <taxon>Vibrionales</taxon>
        <taxon>Vibrionaceae</taxon>
        <taxon>Vibrio</taxon>
    </lineage>
</organism>
<gene>
    <name evidence="1" type="ORF">H735_11055</name>
</gene>
<dbReference type="Proteomes" id="UP000031586">
    <property type="component" value="Unassembled WGS sequence"/>
</dbReference>
<dbReference type="PATRIC" id="fig|1229493.5.peg.1305"/>
<sequence>MNTAQSTNNQETRYIVNLESFEKYGCMQTYTYHREDGIEVAGYTSNTVLNGDGVRAGSDLPVDVYLSYLKSEAGEDNIVVWSEAEFNNKTAEKLEKRKEEQGEISEETYWWRYGCMPPCQYNLHSDIEFFHMPERITADLVTWNALIGNNAYYLVDEAKADVTHIKSRFIKLHKQLRVKN</sequence>
<comment type="caution">
    <text evidence="1">The sequence shown here is derived from an EMBL/GenBank/DDBJ whole genome shotgun (WGS) entry which is preliminary data.</text>
</comment>
<evidence type="ECO:0000313" key="2">
    <source>
        <dbReference type="Proteomes" id="UP000031586"/>
    </source>
</evidence>
<protein>
    <submittedName>
        <fullName evidence="1">Uncharacterized protein</fullName>
    </submittedName>
</protein>
<dbReference type="RefSeq" id="WP_020198059.1">
    <property type="nucleotide sequence ID" value="NZ_BAOH01000208.1"/>
</dbReference>
<evidence type="ECO:0000313" key="1">
    <source>
        <dbReference type="EMBL" id="KIF53441.1"/>
    </source>
</evidence>
<dbReference type="EMBL" id="JPRD01000015">
    <property type="protein sequence ID" value="KIF53441.1"/>
    <property type="molecule type" value="Genomic_DNA"/>
</dbReference>
<dbReference type="AlphaFoldDB" id="A0A0C1ZJT6"/>